<gene>
    <name evidence="1" type="ORF">BDP27DRAFT_1472259</name>
</gene>
<reference evidence="1" key="1">
    <citation type="submission" date="2020-11" db="EMBL/GenBank/DDBJ databases">
        <authorList>
            <consortium name="DOE Joint Genome Institute"/>
            <person name="Ahrendt S."/>
            <person name="Riley R."/>
            <person name="Andreopoulos W."/>
            <person name="Labutti K."/>
            <person name="Pangilinan J."/>
            <person name="Ruiz-Duenas F.J."/>
            <person name="Barrasa J.M."/>
            <person name="Sanchez-Garcia M."/>
            <person name="Camarero S."/>
            <person name="Miyauchi S."/>
            <person name="Serrano A."/>
            <person name="Linde D."/>
            <person name="Babiker R."/>
            <person name="Drula E."/>
            <person name="Ayuso-Fernandez I."/>
            <person name="Pacheco R."/>
            <person name="Padilla G."/>
            <person name="Ferreira P."/>
            <person name="Barriuso J."/>
            <person name="Kellner H."/>
            <person name="Castanera R."/>
            <person name="Alfaro M."/>
            <person name="Ramirez L."/>
            <person name="Pisabarro A.G."/>
            <person name="Kuo A."/>
            <person name="Tritt A."/>
            <person name="Lipzen A."/>
            <person name="He G."/>
            <person name="Yan M."/>
            <person name="Ng V."/>
            <person name="Cullen D."/>
            <person name="Martin F."/>
            <person name="Rosso M.-N."/>
            <person name="Henrissat B."/>
            <person name="Hibbett D."/>
            <person name="Martinez A.T."/>
            <person name="Grigoriev I.V."/>
        </authorList>
    </citation>
    <scope>NUCLEOTIDE SEQUENCE</scope>
    <source>
        <strain evidence="1">AH 40177</strain>
    </source>
</reference>
<dbReference type="Proteomes" id="UP000772434">
    <property type="component" value="Unassembled WGS sequence"/>
</dbReference>
<evidence type="ECO:0000313" key="1">
    <source>
        <dbReference type="EMBL" id="KAF9064376.1"/>
    </source>
</evidence>
<keyword evidence="2" id="KW-1185">Reference proteome</keyword>
<dbReference type="AlphaFoldDB" id="A0A9P5PJ91"/>
<comment type="caution">
    <text evidence="1">The sequence shown here is derived from an EMBL/GenBank/DDBJ whole genome shotgun (WGS) entry which is preliminary data.</text>
</comment>
<protein>
    <submittedName>
        <fullName evidence="1">Uncharacterized protein</fullName>
    </submittedName>
</protein>
<feature type="non-terminal residue" evidence="1">
    <location>
        <position position="1"/>
    </location>
</feature>
<organism evidence="1 2">
    <name type="scientific">Rhodocollybia butyracea</name>
    <dbReference type="NCBI Taxonomy" id="206335"/>
    <lineage>
        <taxon>Eukaryota</taxon>
        <taxon>Fungi</taxon>
        <taxon>Dikarya</taxon>
        <taxon>Basidiomycota</taxon>
        <taxon>Agaricomycotina</taxon>
        <taxon>Agaricomycetes</taxon>
        <taxon>Agaricomycetidae</taxon>
        <taxon>Agaricales</taxon>
        <taxon>Marasmiineae</taxon>
        <taxon>Omphalotaceae</taxon>
        <taxon>Rhodocollybia</taxon>
    </lineage>
</organism>
<evidence type="ECO:0000313" key="2">
    <source>
        <dbReference type="Proteomes" id="UP000772434"/>
    </source>
</evidence>
<dbReference type="OrthoDB" id="3233403at2759"/>
<proteinExistence type="predicted"/>
<accession>A0A9P5PJ91</accession>
<sequence>EWENICLIYFTTKSVPTLSFNQLDEKPQRPVKYQLGTFLIRYGMLGSDSLDTALKLNIGHGTVFLYCHRVTRAIREPKSSYIGFPCFEDLQENK</sequence>
<name>A0A9P5PJ91_9AGAR</name>
<dbReference type="EMBL" id="JADNRY010000125">
    <property type="protein sequence ID" value="KAF9064376.1"/>
    <property type="molecule type" value="Genomic_DNA"/>
</dbReference>